<dbReference type="PROSITE" id="PS51462">
    <property type="entry name" value="NUDIX"/>
    <property type="match status" value="1"/>
</dbReference>
<dbReference type="SUPFAM" id="SSF55811">
    <property type="entry name" value="Nudix"/>
    <property type="match status" value="1"/>
</dbReference>
<dbReference type="CDD" id="cd04511">
    <property type="entry name" value="NUDIX_Hydrolase"/>
    <property type="match status" value="1"/>
</dbReference>
<keyword evidence="3" id="KW-0460">Magnesium</keyword>
<evidence type="ECO:0000256" key="2">
    <source>
        <dbReference type="ARBA" id="ARBA00022801"/>
    </source>
</evidence>
<evidence type="ECO:0000313" key="6">
    <source>
        <dbReference type="EMBL" id="PWJ43083.1"/>
    </source>
</evidence>
<dbReference type="PROSITE" id="PS00893">
    <property type="entry name" value="NUDIX_BOX"/>
    <property type="match status" value="1"/>
</dbReference>
<proteinExistence type="inferred from homology"/>
<reference evidence="6 7" key="1">
    <citation type="submission" date="2018-03" db="EMBL/GenBank/DDBJ databases">
        <title>Genomic Encyclopedia of Archaeal and Bacterial Type Strains, Phase II (KMG-II): from individual species to whole genera.</title>
        <authorList>
            <person name="Goeker M."/>
        </authorList>
    </citation>
    <scope>NUCLEOTIDE SEQUENCE [LARGE SCALE GENOMIC DNA]</scope>
    <source>
        <strain evidence="6 7">DSM 28229</strain>
    </source>
</reference>
<evidence type="ECO:0000256" key="1">
    <source>
        <dbReference type="ARBA" id="ARBA00001946"/>
    </source>
</evidence>
<dbReference type="Gene3D" id="2.20.70.10">
    <property type="match status" value="1"/>
</dbReference>
<comment type="cofactor">
    <cofactor evidence="1">
        <name>Mg(2+)</name>
        <dbReference type="ChEBI" id="CHEBI:18420"/>
    </cofactor>
</comment>
<dbReference type="GO" id="GO:0016787">
    <property type="term" value="F:hydrolase activity"/>
    <property type="evidence" value="ECO:0007669"/>
    <property type="project" value="UniProtKB-KW"/>
</dbReference>
<organism evidence="6 7">
    <name type="scientific">Sediminitomix flava</name>
    <dbReference type="NCBI Taxonomy" id="379075"/>
    <lineage>
        <taxon>Bacteria</taxon>
        <taxon>Pseudomonadati</taxon>
        <taxon>Bacteroidota</taxon>
        <taxon>Cytophagia</taxon>
        <taxon>Cytophagales</taxon>
        <taxon>Flammeovirgaceae</taxon>
        <taxon>Sediminitomix</taxon>
    </lineage>
</organism>
<gene>
    <name evidence="6" type="ORF">BC781_102631</name>
</gene>
<dbReference type="InterPro" id="IPR029401">
    <property type="entry name" value="Nudix_N"/>
</dbReference>
<dbReference type="InterPro" id="IPR020476">
    <property type="entry name" value="Nudix_hydrolase"/>
</dbReference>
<evidence type="ECO:0000256" key="4">
    <source>
        <dbReference type="RuleBase" id="RU003476"/>
    </source>
</evidence>
<keyword evidence="2 4" id="KW-0378">Hydrolase</keyword>
<comment type="similarity">
    <text evidence="4">Belongs to the Nudix hydrolase family.</text>
</comment>
<dbReference type="Gene3D" id="3.90.79.10">
    <property type="entry name" value="Nucleoside Triphosphate Pyrophosphohydrolase"/>
    <property type="match status" value="1"/>
</dbReference>
<dbReference type="Proteomes" id="UP000245535">
    <property type="component" value="Unassembled WGS sequence"/>
</dbReference>
<sequence length="195" mass="22581">MLYDDRLFKPFNQVRNMNFCSHCGSDALDFIIPEGDHLPRYVCSNCGTIHYQNPKLIVGCLPVYEGKVMLCRRAIEPRYGYWNLPAGFMESIETAEEGAKREVFEETGATVEIQRLHVVYSIPKVSHVYLHFLADIKDGYFVEKTAESLEVKLFDEKDIPWDEIAFHSTTFALQKYFENPEEKEVRIGSLVLNEE</sequence>
<dbReference type="InterPro" id="IPR015797">
    <property type="entry name" value="NUDIX_hydrolase-like_dom_sf"/>
</dbReference>
<dbReference type="Pfam" id="PF00293">
    <property type="entry name" value="NUDIX"/>
    <property type="match status" value="1"/>
</dbReference>
<comment type="caution">
    <text evidence="6">The sequence shown here is derived from an EMBL/GenBank/DDBJ whole genome shotgun (WGS) entry which is preliminary data.</text>
</comment>
<evidence type="ECO:0000256" key="3">
    <source>
        <dbReference type="ARBA" id="ARBA00022842"/>
    </source>
</evidence>
<evidence type="ECO:0000259" key="5">
    <source>
        <dbReference type="PROSITE" id="PS51462"/>
    </source>
</evidence>
<accession>A0A315ZD92</accession>
<dbReference type="EMBL" id="QGDO01000002">
    <property type="protein sequence ID" value="PWJ43083.1"/>
    <property type="molecule type" value="Genomic_DNA"/>
</dbReference>
<dbReference type="AlphaFoldDB" id="A0A315ZD92"/>
<name>A0A315ZD92_SEDFL</name>
<dbReference type="Pfam" id="PF14803">
    <property type="entry name" value="Zn_ribbon_Nudix"/>
    <property type="match status" value="1"/>
</dbReference>
<evidence type="ECO:0000313" key="7">
    <source>
        <dbReference type="Proteomes" id="UP000245535"/>
    </source>
</evidence>
<dbReference type="PRINTS" id="PR00502">
    <property type="entry name" value="NUDIXFAMILY"/>
</dbReference>
<dbReference type="InterPro" id="IPR000086">
    <property type="entry name" value="NUDIX_hydrolase_dom"/>
</dbReference>
<keyword evidence="7" id="KW-1185">Reference proteome</keyword>
<dbReference type="InterPro" id="IPR020084">
    <property type="entry name" value="NUDIX_hydrolase_CS"/>
</dbReference>
<protein>
    <submittedName>
        <fullName evidence="6">ADP-ribose pyrophosphatase YjhB (NUDIX family)</fullName>
    </submittedName>
</protein>
<feature type="domain" description="Nudix hydrolase" evidence="5">
    <location>
        <begin position="53"/>
        <end position="177"/>
    </location>
</feature>
<dbReference type="PANTHER" id="PTHR43222">
    <property type="entry name" value="NUDIX HYDROLASE 23"/>
    <property type="match status" value="1"/>
</dbReference>
<dbReference type="PANTHER" id="PTHR43222:SF2">
    <property type="entry name" value="NUDIX HYDROLASE 23, CHLOROPLASTIC"/>
    <property type="match status" value="1"/>
</dbReference>